<protein>
    <submittedName>
        <fullName evidence="14">Uncharacterized protein</fullName>
    </submittedName>
</protein>
<proteinExistence type="predicted"/>
<dbReference type="Pfam" id="PF02182">
    <property type="entry name" value="SAD_SRA"/>
    <property type="match status" value="1"/>
</dbReference>
<dbReference type="PROSITE" id="PS51015">
    <property type="entry name" value="YDG"/>
    <property type="match status" value="1"/>
</dbReference>
<dbReference type="Gene3D" id="2.170.270.10">
    <property type="entry name" value="SET domain"/>
    <property type="match status" value="1"/>
</dbReference>
<comment type="subcellular location">
    <subcellularLocation>
        <location evidence="1">Chromosome</location>
    </subcellularLocation>
    <subcellularLocation>
        <location evidence="8">Nucleus</location>
    </subcellularLocation>
</comment>
<dbReference type="AlphaFoldDB" id="A0ABD3TNG6"/>
<keyword evidence="3" id="KW-0489">Methyltransferase</keyword>
<sequence length="703" mass="79710">MPRKRLRESNGALSCATSPVNAKRLKVDITPVQSGPLSIKTNQGQSEWYIAENPKHSEVANYVVAIPAVPVKMVPPTNFNFEPERLLASPDKVNNNENLLRNIDSLMAEAQEFINVFDIKYSDSKKKEVETKAEDKSMKSKGEDDNASTIQSKAEPGKISNLVESQKIESAHKKEQDDSMGNFKIDGCIDIESKDEPNNYHNQMELINMSIVQQDQPHAIRVREALNLFEDQYFKIMQKSDKKGDGKCVTYAYLEAAKRVKLEGMWIFPEKPFGHIPGIEIGKEFRFRAELAIVGLHRQLVSGIDYVVLDGKQFATSVVNSDPCENKAKTLDVIIYSGQGGVSKVGKKVVDQKLEKGNLALVNSMEMGYPVRVTHKRKSLDPPNTLGMNNKKNIAYTYDGLYIVKKYWKERGQNKKLVFKFELHKMDEQPGLHQSFGKSRTLRERKEVCVLDDVSNGKENVKIRAMNGVDCDKPLSFIYTSKIIYPDWFHPIEPIGCNCINGCSDSQKCPCVMKNRGEIPFNERGAIVRAKPLVHECGPLCKCPPNCMNRVSQRGPQCQLEIFKTKSRGWGLRSRNSISPGDFICEYIGELLQEKEAEQRIGQDEYLFDISDDRFAIDAATYGNIGRFINHSCSPNLYAQEVLYDHDDKRMPHIMFFATKKIPPLCELTYDYNYKIGRVCDVNGNIKTKDCRCGSRQCIGRLY</sequence>
<dbReference type="EMBL" id="JBJXBP010000003">
    <property type="protein sequence ID" value="KAL3837853.1"/>
    <property type="molecule type" value="Genomic_DNA"/>
</dbReference>
<dbReference type="PROSITE" id="PS50280">
    <property type="entry name" value="SET"/>
    <property type="match status" value="1"/>
</dbReference>
<keyword evidence="6" id="KW-0156">Chromatin regulator</keyword>
<feature type="domain" description="Post-SET" evidence="12">
    <location>
        <begin position="687"/>
        <end position="703"/>
    </location>
</feature>
<dbReference type="GO" id="GO:0008168">
    <property type="term" value="F:methyltransferase activity"/>
    <property type="evidence" value="ECO:0007669"/>
    <property type="project" value="UniProtKB-KW"/>
</dbReference>
<dbReference type="SUPFAM" id="SSF82199">
    <property type="entry name" value="SET domain"/>
    <property type="match status" value="1"/>
</dbReference>
<accession>A0ABD3TNG6</accession>
<keyword evidence="2" id="KW-0158">Chromosome</keyword>
<evidence type="ECO:0000256" key="3">
    <source>
        <dbReference type="ARBA" id="ARBA00022603"/>
    </source>
</evidence>
<gene>
    <name evidence="14" type="ORF">ACJIZ3_022444</name>
</gene>
<evidence type="ECO:0000256" key="4">
    <source>
        <dbReference type="ARBA" id="ARBA00022679"/>
    </source>
</evidence>
<dbReference type="PROSITE" id="PS50868">
    <property type="entry name" value="POST_SET"/>
    <property type="match status" value="1"/>
</dbReference>
<dbReference type="PROSITE" id="PS50867">
    <property type="entry name" value="PRE_SET"/>
    <property type="match status" value="1"/>
</dbReference>
<evidence type="ECO:0000259" key="10">
    <source>
        <dbReference type="PROSITE" id="PS50280"/>
    </source>
</evidence>
<evidence type="ECO:0000313" key="15">
    <source>
        <dbReference type="Proteomes" id="UP001634393"/>
    </source>
</evidence>
<feature type="domain" description="Pre-SET" evidence="11">
    <location>
        <begin position="495"/>
        <end position="555"/>
    </location>
</feature>
<dbReference type="Gene3D" id="2.30.280.10">
    <property type="entry name" value="SRA-YDG"/>
    <property type="match status" value="1"/>
</dbReference>
<evidence type="ECO:0000256" key="7">
    <source>
        <dbReference type="ARBA" id="ARBA00023242"/>
    </source>
</evidence>
<keyword evidence="4" id="KW-0808">Transferase</keyword>
<evidence type="ECO:0000313" key="14">
    <source>
        <dbReference type="EMBL" id="KAL3837853.1"/>
    </source>
</evidence>
<keyword evidence="5" id="KW-0949">S-adenosyl-L-methionine</keyword>
<evidence type="ECO:0000256" key="9">
    <source>
        <dbReference type="SAM" id="MobiDB-lite"/>
    </source>
</evidence>
<evidence type="ECO:0000256" key="5">
    <source>
        <dbReference type="ARBA" id="ARBA00022691"/>
    </source>
</evidence>
<dbReference type="SMART" id="SM00466">
    <property type="entry name" value="SRA"/>
    <property type="match status" value="1"/>
</dbReference>
<feature type="domain" description="YDG" evidence="13">
    <location>
        <begin position="274"/>
        <end position="425"/>
    </location>
</feature>
<dbReference type="InterPro" id="IPR001214">
    <property type="entry name" value="SET_dom"/>
</dbReference>
<evidence type="ECO:0000256" key="8">
    <source>
        <dbReference type="PROSITE-ProRule" id="PRU00358"/>
    </source>
</evidence>
<dbReference type="InterPro" id="IPR051357">
    <property type="entry name" value="H3K9_HMTase_SUVAR3-9"/>
</dbReference>
<dbReference type="Pfam" id="PF00856">
    <property type="entry name" value="SET"/>
    <property type="match status" value="1"/>
</dbReference>
<dbReference type="Pfam" id="PF05033">
    <property type="entry name" value="Pre-SET"/>
    <property type="match status" value="1"/>
</dbReference>
<dbReference type="GO" id="GO:0006325">
    <property type="term" value="P:chromatin organization"/>
    <property type="evidence" value="ECO:0007669"/>
    <property type="project" value="UniProtKB-KW"/>
</dbReference>
<feature type="region of interest" description="Disordered" evidence="9">
    <location>
        <begin position="125"/>
        <end position="162"/>
    </location>
</feature>
<dbReference type="GO" id="GO:0005694">
    <property type="term" value="C:chromosome"/>
    <property type="evidence" value="ECO:0007669"/>
    <property type="project" value="UniProtKB-SubCell"/>
</dbReference>
<dbReference type="InterPro" id="IPR036987">
    <property type="entry name" value="SRA-YDG_sf"/>
</dbReference>
<evidence type="ECO:0000256" key="1">
    <source>
        <dbReference type="ARBA" id="ARBA00004286"/>
    </source>
</evidence>
<comment type="caution">
    <text evidence="14">The sequence shown here is derived from an EMBL/GenBank/DDBJ whole genome shotgun (WGS) entry which is preliminary data.</text>
</comment>
<evidence type="ECO:0000259" key="13">
    <source>
        <dbReference type="PROSITE" id="PS51015"/>
    </source>
</evidence>
<dbReference type="PANTHER" id="PTHR45660:SF46">
    <property type="entry name" value="HISTONE-LYSINE N-METHYLTRANSFERASE, H3 LYSINE-9 SPECIFIC SUVH6"/>
    <property type="match status" value="1"/>
</dbReference>
<evidence type="ECO:0000256" key="6">
    <source>
        <dbReference type="ARBA" id="ARBA00022853"/>
    </source>
</evidence>
<dbReference type="Proteomes" id="UP001634393">
    <property type="component" value="Unassembled WGS sequence"/>
</dbReference>
<dbReference type="PANTHER" id="PTHR45660">
    <property type="entry name" value="HISTONE-LYSINE N-METHYLTRANSFERASE SETMAR"/>
    <property type="match status" value="1"/>
</dbReference>
<organism evidence="14 15">
    <name type="scientific">Penstemon smallii</name>
    <dbReference type="NCBI Taxonomy" id="265156"/>
    <lineage>
        <taxon>Eukaryota</taxon>
        <taxon>Viridiplantae</taxon>
        <taxon>Streptophyta</taxon>
        <taxon>Embryophyta</taxon>
        <taxon>Tracheophyta</taxon>
        <taxon>Spermatophyta</taxon>
        <taxon>Magnoliopsida</taxon>
        <taxon>eudicotyledons</taxon>
        <taxon>Gunneridae</taxon>
        <taxon>Pentapetalae</taxon>
        <taxon>asterids</taxon>
        <taxon>lamiids</taxon>
        <taxon>Lamiales</taxon>
        <taxon>Plantaginaceae</taxon>
        <taxon>Cheloneae</taxon>
        <taxon>Penstemon</taxon>
    </lineage>
</organism>
<feature type="compositionally biased region" description="Basic and acidic residues" evidence="9">
    <location>
        <begin position="125"/>
        <end position="144"/>
    </location>
</feature>
<dbReference type="InterPro" id="IPR046341">
    <property type="entry name" value="SET_dom_sf"/>
</dbReference>
<evidence type="ECO:0000256" key="2">
    <source>
        <dbReference type="ARBA" id="ARBA00022454"/>
    </source>
</evidence>
<dbReference type="InterPro" id="IPR007728">
    <property type="entry name" value="Pre-SET_dom"/>
</dbReference>
<evidence type="ECO:0000259" key="11">
    <source>
        <dbReference type="PROSITE" id="PS50867"/>
    </source>
</evidence>
<dbReference type="GO" id="GO:0032259">
    <property type="term" value="P:methylation"/>
    <property type="evidence" value="ECO:0007669"/>
    <property type="project" value="UniProtKB-KW"/>
</dbReference>
<dbReference type="SMART" id="SM00468">
    <property type="entry name" value="PreSET"/>
    <property type="match status" value="1"/>
</dbReference>
<dbReference type="InterPro" id="IPR003105">
    <property type="entry name" value="SRA_YDG"/>
</dbReference>
<dbReference type="InterPro" id="IPR025794">
    <property type="entry name" value="H3-K9-MeTrfase_plant"/>
</dbReference>
<dbReference type="InterPro" id="IPR015947">
    <property type="entry name" value="PUA-like_sf"/>
</dbReference>
<reference evidence="14 15" key="1">
    <citation type="submission" date="2024-12" db="EMBL/GenBank/DDBJ databases">
        <title>The unique morphological basis and parallel evolutionary history of personate flowers in Penstemon.</title>
        <authorList>
            <person name="Depatie T.H."/>
            <person name="Wessinger C.A."/>
        </authorList>
    </citation>
    <scope>NUCLEOTIDE SEQUENCE [LARGE SCALE GENOMIC DNA]</scope>
    <source>
        <strain evidence="14">WTNN_2</strain>
        <tissue evidence="14">Leaf</tissue>
    </source>
</reference>
<dbReference type="PROSITE" id="PS51575">
    <property type="entry name" value="SAM_MT43_SUVAR39_2"/>
    <property type="match status" value="1"/>
</dbReference>
<keyword evidence="7 8" id="KW-0539">Nucleus</keyword>
<keyword evidence="15" id="KW-1185">Reference proteome</keyword>
<dbReference type="SMART" id="SM00317">
    <property type="entry name" value="SET"/>
    <property type="match status" value="1"/>
</dbReference>
<dbReference type="GO" id="GO:0005634">
    <property type="term" value="C:nucleus"/>
    <property type="evidence" value="ECO:0007669"/>
    <property type="project" value="UniProtKB-SubCell"/>
</dbReference>
<evidence type="ECO:0000259" key="12">
    <source>
        <dbReference type="PROSITE" id="PS50868"/>
    </source>
</evidence>
<feature type="domain" description="SET" evidence="10">
    <location>
        <begin position="558"/>
        <end position="673"/>
    </location>
</feature>
<dbReference type="SUPFAM" id="SSF88697">
    <property type="entry name" value="PUA domain-like"/>
    <property type="match status" value="1"/>
</dbReference>
<dbReference type="InterPro" id="IPR003616">
    <property type="entry name" value="Post-SET_dom"/>
</dbReference>
<name>A0ABD3TNG6_9LAMI</name>